<dbReference type="Proteomes" id="UP000799537">
    <property type="component" value="Unassembled WGS sequence"/>
</dbReference>
<reference evidence="1" key="1">
    <citation type="journal article" date="2020" name="Stud. Mycol.">
        <title>101 Dothideomycetes genomes: a test case for predicting lifestyles and emergence of pathogens.</title>
        <authorList>
            <person name="Haridas S."/>
            <person name="Albert R."/>
            <person name="Binder M."/>
            <person name="Bloem J."/>
            <person name="Labutti K."/>
            <person name="Salamov A."/>
            <person name="Andreopoulos B."/>
            <person name="Baker S."/>
            <person name="Barry K."/>
            <person name="Bills G."/>
            <person name="Bluhm B."/>
            <person name="Cannon C."/>
            <person name="Castanera R."/>
            <person name="Culley D."/>
            <person name="Daum C."/>
            <person name="Ezra D."/>
            <person name="Gonzalez J."/>
            <person name="Henrissat B."/>
            <person name="Kuo A."/>
            <person name="Liang C."/>
            <person name="Lipzen A."/>
            <person name="Lutzoni F."/>
            <person name="Magnuson J."/>
            <person name="Mondo S."/>
            <person name="Nolan M."/>
            <person name="Ohm R."/>
            <person name="Pangilinan J."/>
            <person name="Park H.-J."/>
            <person name="Ramirez L."/>
            <person name="Alfaro M."/>
            <person name="Sun H."/>
            <person name="Tritt A."/>
            <person name="Yoshinaga Y."/>
            <person name="Zwiers L.-H."/>
            <person name="Turgeon B."/>
            <person name="Goodwin S."/>
            <person name="Spatafora J."/>
            <person name="Crous P."/>
            <person name="Grigoriev I."/>
        </authorList>
    </citation>
    <scope>NUCLEOTIDE SEQUENCE</scope>
    <source>
        <strain evidence="1">ATCC 36951</strain>
    </source>
</reference>
<protein>
    <submittedName>
        <fullName evidence="1">Uncharacterized protein</fullName>
    </submittedName>
</protein>
<dbReference type="EMBL" id="ML993650">
    <property type="protein sequence ID" value="KAF2158737.1"/>
    <property type="molecule type" value="Genomic_DNA"/>
</dbReference>
<keyword evidence="2" id="KW-1185">Reference proteome</keyword>
<sequence length="276" mass="31253">MSDRHRRHMGQAPLKSHVCTCGKGFAHGTRLKTHRNGCSTNAGYPITAVAVQKGNEATQSSFSITRPVVPVCTPPPERRLTEPVDTGIEEVPCYSNASPTMNERGPGHFCVTCNVRVLQWGTHQQTARHCELLGRPVSRPWVCRCSRRFIRRCQLLRHQKSCPLPKIASEECPSMSNVARLPDRQPPQLSCDIEHHNRALHLPLQRQPLWPLWNSNHEEQVSDGALESIKTNSEHEADERCTGDKTEQREDCILKKILNKLESIASREERNEIWGV</sequence>
<evidence type="ECO:0000313" key="2">
    <source>
        <dbReference type="Proteomes" id="UP000799537"/>
    </source>
</evidence>
<evidence type="ECO:0000313" key="1">
    <source>
        <dbReference type="EMBL" id="KAF2158737.1"/>
    </source>
</evidence>
<organism evidence="1 2">
    <name type="scientific">Zasmidium cellare ATCC 36951</name>
    <dbReference type="NCBI Taxonomy" id="1080233"/>
    <lineage>
        <taxon>Eukaryota</taxon>
        <taxon>Fungi</taxon>
        <taxon>Dikarya</taxon>
        <taxon>Ascomycota</taxon>
        <taxon>Pezizomycotina</taxon>
        <taxon>Dothideomycetes</taxon>
        <taxon>Dothideomycetidae</taxon>
        <taxon>Mycosphaerellales</taxon>
        <taxon>Mycosphaerellaceae</taxon>
        <taxon>Zasmidium</taxon>
    </lineage>
</organism>
<gene>
    <name evidence="1" type="ORF">M409DRAFT_61396</name>
</gene>
<dbReference type="AlphaFoldDB" id="A0A6A6BVB2"/>
<name>A0A6A6BVB2_ZASCE</name>
<proteinExistence type="predicted"/>
<dbReference type="RefSeq" id="XP_033659626.1">
    <property type="nucleotide sequence ID" value="XM_033814739.1"/>
</dbReference>
<dbReference type="GeneID" id="54568011"/>
<accession>A0A6A6BVB2</accession>